<evidence type="ECO:0000259" key="2">
    <source>
        <dbReference type="Pfam" id="PF00171"/>
    </source>
</evidence>
<dbReference type="Pfam" id="PF00171">
    <property type="entry name" value="Aldedh"/>
    <property type="match status" value="1"/>
</dbReference>
<protein>
    <submittedName>
        <fullName evidence="3">Aldehyde dehydrogenase</fullName>
    </submittedName>
</protein>
<feature type="domain" description="Aldehyde dehydrogenase" evidence="2">
    <location>
        <begin position="8"/>
        <end position="270"/>
    </location>
</feature>
<dbReference type="InterPro" id="IPR016161">
    <property type="entry name" value="Ald_DH/histidinol_DH"/>
</dbReference>
<dbReference type="Gene3D" id="3.40.309.10">
    <property type="entry name" value="Aldehyde Dehydrogenase, Chain A, domain 2"/>
    <property type="match status" value="1"/>
</dbReference>
<name>A0A2W4QL57_9GAMM</name>
<dbReference type="InterPro" id="IPR016162">
    <property type="entry name" value="Ald_DH_N"/>
</dbReference>
<reference evidence="3 4" key="1">
    <citation type="journal article" date="2018" name="Aquat. Microb. Ecol.">
        <title>Gammaproteobacterial methanotrophs dominate.</title>
        <authorList>
            <person name="Rissanen A.J."/>
            <person name="Saarenheimo J."/>
            <person name="Tiirola M."/>
            <person name="Peura S."/>
            <person name="Aalto S.L."/>
            <person name="Karvinen A."/>
            <person name="Nykanen H."/>
        </authorList>
    </citation>
    <scope>NUCLEOTIDE SEQUENCE [LARGE SCALE GENOMIC DNA]</scope>
    <source>
        <strain evidence="3">AMbin10</strain>
    </source>
</reference>
<comment type="caution">
    <text evidence="3">The sequence shown here is derived from an EMBL/GenBank/DDBJ whole genome shotgun (WGS) entry which is preliminary data.</text>
</comment>
<dbReference type="Proteomes" id="UP000249396">
    <property type="component" value="Unassembled WGS sequence"/>
</dbReference>
<dbReference type="AlphaFoldDB" id="A0A2W4QL57"/>
<dbReference type="InterPro" id="IPR015590">
    <property type="entry name" value="Aldehyde_DH_dom"/>
</dbReference>
<dbReference type="GO" id="GO:0016620">
    <property type="term" value="F:oxidoreductase activity, acting on the aldehyde or oxo group of donors, NAD or NADP as acceptor"/>
    <property type="evidence" value="ECO:0007669"/>
    <property type="project" value="InterPro"/>
</dbReference>
<evidence type="ECO:0000313" key="4">
    <source>
        <dbReference type="Proteomes" id="UP000249396"/>
    </source>
</evidence>
<proteinExistence type="predicted"/>
<dbReference type="Gene3D" id="3.40.605.10">
    <property type="entry name" value="Aldehyde Dehydrogenase, Chain A, domain 1"/>
    <property type="match status" value="1"/>
</dbReference>
<dbReference type="PANTHER" id="PTHR11699">
    <property type="entry name" value="ALDEHYDE DEHYDROGENASE-RELATED"/>
    <property type="match status" value="1"/>
</dbReference>
<dbReference type="SUPFAM" id="SSF53720">
    <property type="entry name" value="ALDH-like"/>
    <property type="match status" value="1"/>
</dbReference>
<accession>A0A2W4QL57</accession>
<dbReference type="EMBL" id="QJPH01000533">
    <property type="protein sequence ID" value="PZN71149.1"/>
    <property type="molecule type" value="Genomic_DNA"/>
</dbReference>
<organism evidence="3 4">
    <name type="scientific">Candidatus Methylumidiphilus alinenensis</name>
    <dbReference type="NCBI Taxonomy" id="2202197"/>
    <lineage>
        <taxon>Bacteria</taxon>
        <taxon>Pseudomonadati</taxon>
        <taxon>Pseudomonadota</taxon>
        <taxon>Gammaproteobacteria</taxon>
        <taxon>Methylococcales</taxon>
        <taxon>Candidatus Methylumidiphilus</taxon>
    </lineage>
</organism>
<dbReference type="CDD" id="cd07122">
    <property type="entry name" value="ALDH_F20_ACDH"/>
    <property type="match status" value="1"/>
</dbReference>
<evidence type="ECO:0000313" key="3">
    <source>
        <dbReference type="EMBL" id="PZN71149.1"/>
    </source>
</evidence>
<keyword evidence="1" id="KW-0560">Oxidoreductase</keyword>
<sequence length="471" mass="50329">MSVETSNTGAEIGLLIERARKAQQAIECYSQAQADELVTSIAWSVVRQDHAEALARLAVDEGGFGNYADKVTKIRNRIMGTLADMAQVKTVGVVEEIPEKGIIKIAKPVGIVAALIPTTGPDATPPLKTLLALKGRNAIIIAAHPRTQKTTALVVRFMREACVQVGVPADLVQLIAQPSLARTQELMRQADLIVATGGENMVKAAYSSGTPAYGVGVGNSVHVVDETADIADAAKSIAAAKTFDYATSCLADNALVAAAEIYQQLLAALVGCGAYVCNADEKALLKQLMWPEFAAVIPAVAVIAKPATQIAELAGFAIPEDRRFLIVEEDGTGPGYPFSGEKLSVVLALYRYDDGIENAIRLVNAITDYQGRGHTCGIHTQLNEHAMALAMATKTARVLVNQNLNEGAGSLRNGLPYTLSLSCGTWGGNITTENVNAKHFINLTWVSRPIDARPLDEHSLFREHWDKYGKC</sequence>
<dbReference type="InterPro" id="IPR016163">
    <property type="entry name" value="Ald_DH_C"/>
</dbReference>
<evidence type="ECO:0000256" key="1">
    <source>
        <dbReference type="ARBA" id="ARBA00023002"/>
    </source>
</evidence>
<gene>
    <name evidence="3" type="ORF">DM484_27060</name>
</gene>